<dbReference type="EMBL" id="VFPT01000001">
    <property type="protein sequence ID" value="TQM94941.1"/>
    <property type="molecule type" value="Genomic_DNA"/>
</dbReference>
<reference evidence="3 4" key="1">
    <citation type="submission" date="2019-06" db="EMBL/GenBank/DDBJ databases">
        <title>Genomic Encyclopedia of Archaeal and Bacterial Type Strains, Phase II (KMG-II): from individual species to whole genera.</title>
        <authorList>
            <person name="Goeker M."/>
        </authorList>
    </citation>
    <scope>NUCLEOTIDE SEQUENCE [LARGE SCALE GENOMIC DNA]</scope>
    <source>
        <strain evidence="3 4">DSM 18423</strain>
    </source>
</reference>
<dbReference type="InterPro" id="IPR001387">
    <property type="entry name" value="Cro/C1-type_HTH"/>
</dbReference>
<accession>A0A543KIN1</accession>
<keyword evidence="4" id="KW-1185">Reference proteome</keyword>
<dbReference type="CDD" id="cd00093">
    <property type="entry name" value="HTH_XRE"/>
    <property type="match status" value="1"/>
</dbReference>
<dbReference type="GO" id="GO:0003677">
    <property type="term" value="F:DNA binding"/>
    <property type="evidence" value="ECO:0007669"/>
    <property type="project" value="InterPro"/>
</dbReference>
<dbReference type="Pfam" id="PF01381">
    <property type="entry name" value="HTH_3"/>
    <property type="match status" value="1"/>
</dbReference>
<gene>
    <name evidence="3" type="ORF">BD293_3633</name>
</gene>
<evidence type="ECO:0000313" key="4">
    <source>
        <dbReference type="Proteomes" id="UP000320582"/>
    </source>
</evidence>
<evidence type="ECO:0000313" key="3">
    <source>
        <dbReference type="EMBL" id="TQM94941.1"/>
    </source>
</evidence>
<protein>
    <submittedName>
        <fullName evidence="3">Helix-turn-helix protein</fullName>
    </submittedName>
</protein>
<dbReference type="RefSeq" id="WP_170207180.1">
    <property type="nucleotide sequence ID" value="NZ_VFPT01000001.1"/>
</dbReference>
<comment type="caution">
    <text evidence="3">The sequence shown here is derived from an EMBL/GenBank/DDBJ whole genome shotgun (WGS) entry which is preliminary data.</text>
</comment>
<dbReference type="AlphaFoldDB" id="A0A543KIN1"/>
<evidence type="ECO:0000256" key="1">
    <source>
        <dbReference type="SAM" id="MobiDB-lite"/>
    </source>
</evidence>
<dbReference type="PROSITE" id="PS50943">
    <property type="entry name" value="HTH_CROC1"/>
    <property type="match status" value="1"/>
</dbReference>
<dbReference type="SMART" id="SM00530">
    <property type="entry name" value="HTH_XRE"/>
    <property type="match status" value="1"/>
</dbReference>
<dbReference type="SUPFAM" id="SSF47413">
    <property type="entry name" value="lambda repressor-like DNA-binding domains"/>
    <property type="match status" value="1"/>
</dbReference>
<name>A0A543KIN1_9RHOB</name>
<proteinExistence type="predicted"/>
<evidence type="ECO:0000259" key="2">
    <source>
        <dbReference type="PROSITE" id="PS50943"/>
    </source>
</evidence>
<dbReference type="Proteomes" id="UP000320582">
    <property type="component" value="Unassembled WGS sequence"/>
</dbReference>
<feature type="domain" description="HTH cro/C1-type" evidence="2">
    <location>
        <begin position="45"/>
        <end position="99"/>
    </location>
</feature>
<dbReference type="InterPro" id="IPR010982">
    <property type="entry name" value="Lambda_DNA-bd_dom_sf"/>
</dbReference>
<feature type="region of interest" description="Disordered" evidence="1">
    <location>
        <begin position="1"/>
        <end position="25"/>
    </location>
</feature>
<organism evidence="3 4">
    <name type="scientific">Roseinatronobacter monicus</name>
    <dbReference type="NCBI Taxonomy" id="393481"/>
    <lineage>
        <taxon>Bacteria</taxon>
        <taxon>Pseudomonadati</taxon>
        <taxon>Pseudomonadota</taxon>
        <taxon>Alphaproteobacteria</taxon>
        <taxon>Rhodobacterales</taxon>
        <taxon>Paracoccaceae</taxon>
        <taxon>Roseinatronobacter</taxon>
    </lineage>
</organism>
<sequence>MSGFRLPQSGSPKEIAQAEEEEAQRQGREFMVQTYSPRRGANENLRAFRMRHKLKMKDAASMMEVTARTYSDYEKGIRPVPSHALVKFAILTGGDLNEILLGRASSTKPEAFGKIVDEFFSIMGFLNLKYPDMSMNTRIEVARFIFKTDWRGMPHTHPEVIRDAVRITTRYQFHPEDIPAPPHWENYDDLKLYSEDTAAWQRMMAENRGRHLGDTSDSDQLGDR</sequence>
<dbReference type="Gene3D" id="1.10.260.40">
    <property type="entry name" value="lambda repressor-like DNA-binding domains"/>
    <property type="match status" value="1"/>
</dbReference>